<dbReference type="Proteomes" id="UP000178538">
    <property type="component" value="Unassembled WGS sequence"/>
</dbReference>
<keyword evidence="1" id="KW-0472">Membrane</keyword>
<evidence type="ECO:0000313" key="4">
    <source>
        <dbReference type="Proteomes" id="UP000178538"/>
    </source>
</evidence>
<evidence type="ECO:0000313" key="3">
    <source>
        <dbReference type="EMBL" id="OHA89876.1"/>
    </source>
</evidence>
<feature type="transmembrane region" description="Helical" evidence="1">
    <location>
        <begin position="67"/>
        <end position="91"/>
    </location>
</feature>
<sequence length="142" mass="14656">MKKTFIASLLSLTIFFAIGSALVFAQAAGNPGSASGGNPPPPPITLDNPFKGGDSLFALLQSVIKDILLPIGGVLCVLAFIYAGFLYVTAQGNETKISTAHKALLYAAIGTALLLGAWVFSGAICRTIELISNAEGRFCPPA</sequence>
<protein>
    <submittedName>
        <fullName evidence="3">Uncharacterized protein</fullName>
    </submittedName>
</protein>
<feature type="transmembrane region" description="Helical" evidence="1">
    <location>
        <begin position="103"/>
        <end position="124"/>
    </location>
</feature>
<feature type="signal peptide" evidence="2">
    <location>
        <begin position="1"/>
        <end position="27"/>
    </location>
</feature>
<reference evidence="3 4" key="1">
    <citation type="journal article" date="2016" name="Nat. Commun.">
        <title>Thousands of microbial genomes shed light on interconnected biogeochemical processes in an aquifer system.</title>
        <authorList>
            <person name="Anantharaman K."/>
            <person name="Brown C.T."/>
            <person name="Hug L.A."/>
            <person name="Sharon I."/>
            <person name="Castelle C.J."/>
            <person name="Probst A.J."/>
            <person name="Thomas B.C."/>
            <person name="Singh A."/>
            <person name="Wilkins M.J."/>
            <person name="Karaoz U."/>
            <person name="Brodie E.L."/>
            <person name="Williams K.H."/>
            <person name="Hubbard S.S."/>
            <person name="Banfield J.F."/>
        </authorList>
    </citation>
    <scope>NUCLEOTIDE SEQUENCE [LARGE SCALE GENOMIC DNA]</scope>
</reference>
<gene>
    <name evidence="3" type="ORF">A2832_01925</name>
</gene>
<evidence type="ECO:0000256" key="2">
    <source>
        <dbReference type="SAM" id="SignalP"/>
    </source>
</evidence>
<keyword evidence="2" id="KW-0732">Signal</keyword>
<evidence type="ECO:0000256" key="1">
    <source>
        <dbReference type="SAM" id="Phobius"/>
    </source>
</evidence>
<dbReference type="InterPro" id="IPR043993">
    <property type="entry name" value="T4SS_pilin"/>
</dbReference>
<feature type="chain" id="PRO_5009584500" evidence="2">
    <location>
        <begin position="28"/>
        <end position="142"/>
    </location>
</feature>
<name>A0A1G2SXW1_9BACT</name>
<keyword evidence="1" id="KW-0812">Transmembrane</keyword>
<dbReference type="STRING" id="1802737.A2832_01925"/>
<organism evidence="3 4">
    <name type="scientific">Candidatus Zambryskibacteria bacterium RIFCSPHIGHO2_01_FULL_44_22b</name>
    <dbReference type="NCBI Taxonomy" id="1802737"/>
    <lineage>
        <taxon>Bacteria</taxon>
        <taxon>Candidatus Zambryskiibacteriota</taxon>
    </lineage>
</organism>
<dbReference type="AlphaFoldDB" id="A0A1G2SXW1"/>
<dbReference type="EMBL" id="MHVG01000023">
    <property type="protein sequence ID" value="OHA89876.1"/>
    <property type="molecule type" value="Genomic_DNA"/>
</dbReference>
<dbReference type="Pfam" id="PF18895">
    <property type="entry name" value="T4SS_pilin"/>
    <property type="match status" value="1"/>
</dbReference>
<accession>A0A1G2SXW1</accession>
<keyword evidence="1" id="KW-1133">Transmembrane helix</keyword>
<comment type="caution">
    <text evidence="3">The sequence shown here is derived from an EMBL/GenBank/DDBJ whole genome shotgun (WGS) entry which is preliminary data.</text>
</comment>
<proteinExistence type="predicted"/>